<feature type="repeat" description="ANK" evidence="9">
    <location>
        <begin position="512"/>
        <end position="544"/>
    </location>
</feature>
<feature type="repeat" description="ANK" evidence="9">
    <location>
        <begin position="479"/>
        <end position="511"/>
    </location>
</feature>
<feature type="repeat" description="ANK" evidence="9">
    <location>
        <begin position="716"/>
        <end position="748"/>
    </location>
</feature>
<dbReference type="GO" id="GO:0007165">
    <property type="term" value="P:signal transduction"/>
    <property type="evidence" value="ECO:0007669"/>
    <property type="project" value="InterPro"/>
</dbReference>
<feature type="compositionally biased region" description="Basic residues" evidence="10">
    <location>
        <begin position="2242"/>
        <end position="2254"/>
    </location>
</feature>
<dbReference type="Gene3D" id="1.25.40.20">
    <property type="entry name" value="Ankyrin repeat-containing domain"/>
    <property type="match status" value="4"/>
</dbReference>
<dbReference type="GeneID" id="36337649"/>
<keyword evidence="5" id="KW-0677">Repeat</keyword>
<dbReference type="SMART" id="SM00248">
    <property type="entry name" value="ANK"/>
    <property type="match status" value="23"/>
</dbReference>
<feature type="repeat" description="ANK" evidence="9">
    <location>
        <begin position="50"/>
        <end position="82"/>
    </location>
</feature>
<keyword evidence="7" id="KW-0472">Membrane</keyword>
<evidence type="ECO:0000256" key="3">
    <source>
        <dbReference type="ARBA" id="ARBA00022490"/>
    </source>
</evidence>
<dbReference type="InterPro" id="IPR002110">
    <property type="entry name" value="Ankyrin_rpt"/>
</dbReference>
<evidence type="ECO:0000256" key="6">
    <source>
        <dbReference type="ARBA" id="ARBA00023043"/>
    </source>
</evidence>
<evidence type="ECO:0000256" key="2">
    <source>
        <dbReference type="ARBA" id="ARBA00004370"/>
    </source>
</evidence>
<dbReference type="OMA" id="WEMETEP"/>
<feature type="repeat" description="ANK" evidence="9">
    <location>
        <begin position="245"/>
        <end position="277"/>
    </location>
</feature>
<feature type="domain" description="Death" evidence="11">
    <location>
        <begin position="1672"/>
        <end position="1745"/>
    </location>
</feature>
<dbReference type="EMBL" id="APAU02000008">
    <property type="protein sequence ID" value="EUB63130.1"/>
    <property type="molecule type" value="Genomic_DNA"/>
</dbReference>
<dbReference type="InterPro" id="IPR040745">
    <property type="entry name" value="Ankyrin_UPA"/>
</dbReference>
<evidence type="ECO:0000313" key="13">
    <source>
        <dbReference type="EMBL" id="EUB63130.1"/>
    </source>
</evidence>
<dbReference type="Pfam" id="PF00531">
    <property type="entry name" value="Death"/>
    <property type="match status" value="1"/>
</dbReference>
<dbReference type="SUPFAM" id="SSF48403">
    <property type="entry name" value="Ankyrin repeat"/>
    <property type="match status" value="3"/>
</dbReference>
<protein>
    <submittedName>
        <fullName evidence="13">Ankyrin-2</fullName>
    </submittedName>
</protein>
<feature type="repeat" description="ANK" evidence="9">
    <location>
        <begin position="212"/>
        <end position="244"/>
    </location>
</feature>
<dbReference type="PANTHER" id="PTHR24123:SF141">
    <property type="entry name" value="ANKYRIN 2, ISOFORM U"/>
    <property type="match status" value="1"/>
</dbReference>
<keyword evidence="3" id="KW-0963">Cytoplasm</keyword>
<dbReference type="PRINTS" id="PR01415">
    <property type="entry name" value="ANKYRIN"/>
</dbReference>
<proteinExistence type="predicted"/>
<dbReference type="Gene3D" id="1.10.533.10">
    <property type="entry name" value="Death Domain, Fas"/>
    <property type="match status" value="1"/>
</dbReference>
<feature type="repeat" description="ANK" evidence="9">
    <location>
        <begin position="446"/>
        <end position="478"/>
    </location>
</feature>
<dbReference type="PANTHER" id="PTHR24123">
    <property type="entry name" value="ANKYRIN REPEAT-CONTAINING"/>
    <property type="match status" value="1"/>
</dbReference>
<evidence type="ECO:0000256" key="8">
    <source>
        <dbReference type="ARBA" id="ARBA00023212"/>
    </source>
</evidence>
<feature type="repeat" description="ANK" evidence="9">
    <location>
        <begin position="116"/>
        <end position="148"/>
    </location>
</feature>
<evidence type="ECO:0000259" key="12">
    <source>
        <dbReference type="PROSITE" id="PS51145"/>
    </source>
</evidence>
<dbReference type="GO" id="GO:0016020">
    <property type="term" value="C:membrane"/>
    <property type="evidence" value="ECO:0007669"/>
    <property type="project" value="UniProtKB-SubCell"/>
</dbReference>
<feature type="repeat" description="ANK" evidence="9">
    <location>
        <begin position="818"/>
        <end position="839"/>
    </location>
</feature>
<comment type="caution">
    <text evidence="13">The sequence shown here is derived from an EMBL/GenBank/DDBJ whole genome shotgun (WGS) entry which is preliminary data.</text>
</comment>
<dbReference type="SMART" id="SM00218">
    <property type="entry name" value="ZU5"/>
    <property type="match status" value="1"/>
</dbReference>
<dbReference type="Pfam" id="PF00791">
    <property type="entry name" value="ZU5"/>
    <property type="match status" value="1"/>
</dbReference>
<evidence type="ECO:0000256" key="9">
    <source>
        <dbReference type="PROSITE-ProRule" id="PRU00023"/>
    </source>
</evidence>
<keyword evidence="14" id="KW-1185">Reference proteome</keyword>
<feature type="region of interest" description="Disordered" evidence="10">
    <location>
        <begin position="1"/>
        <end position="20"/>
    </location>
</feature>
<dbReference type="RefSeq" id="XP_024354326.1">
    <property type="nucleotide sequence ID" value="XM_024491183.1"/>
</dbReference>
<feature type="repeat" description="ANK" evidence="9">
    <location>
        <begin position="611"/>
        <end position="633"/>
    </location>
</feature>
<feature type="repeat" description="ANK" evidence="9">
    <location>
        <begin position="578"/>
        <end position="610"/>
    </location>
</feature>
<feature type="repeat" description="ANK" evidence="9">
    <location>
        <begin position="545"/>
        <end position="577"/>
    </location>
</feature>
<dbReference type="Gene3D" id="2.60.220.30">
    <property type="match status" value="2"/>
</dbReference>
<dbReference type="InterPro" id="IPR000488">
    <property type="entry name" value="Death_dom"/>
</dbReference>
<dbReference type="InterPro" id="IPR011029">
    <property type="entry name" value="DEATH-like_dom_sf"/>
</dbReference>
<feature type="repeat" description="ANK" evidence="9">
    <location>
        <begin position="679"/>
        <end position="711"/>
    </location>
</feature>
<evidence type="ECO:0000256" key="1">
    <source>
        <dbReference type="ARBA" id="ARBA00004245"/>
    </source>
</evidence>
<dbReference type="Gene3D" id="2.60.40.2660">
    <property type="match status" value="1"/>
</dbReference>
<feature type="compositionally biased region" description="Low complexity" evidence="10">
    <location>
        <begin position="2269"/>
        <end position="2281"/>
    </location>
</feature>
<feature type="domain" description="ZU5" evidence="12">
    <location>
        <begin position="1271"/>
        <end position="1423"/>
    </location>
</feature>
<comment type="subcellular location">
    <subcellularLocation>
        <location evidence="1">Cytoplasm</location>
        <location evidence="1">Cytoskeleton</location>
    </subcellularLocation>
    <subcellularLocation>
        <location evidence="2">Membrane</location>
    </subcellularLocation>
</comment>
<dbReference type="InterPro" id="IPR036770">
    <property type="entry name" value="Ankyrin_rpt-contain_sf"/>
</dbReference>
<dbReference type="SUPFAM" id="SSF47986">
    <property type="entry name" value="DEATH domain"/>
    <property type="match status" value="1"/>
</dbReference>
<dbReference type="Pfam" id="PF17809">
    <property type="entry name" value="UPA_2"/>
    <property type="match status" value="1"/>
</dbReference>
<keyword evidence="8" id="KW-0206">Cytoskeleton</keyword>
<evidence type="ECO:0000256" key="4">
    <source>
        <dbReference type="ARBA" id="ARBA00022553"/>
    </source>
</evidence>
<dbReference type="PROSITE" id="PS50088">
    <property type="entry name" value="ANK_REPEAT"/>
    <property type="match status" value="20"/>
</dbReference>
<feature type="repeat" description="ANK" evidence="9">
    <location>
        <begin position="852"/>
        <end position="884"/>
    </location>
</feature>
<dbReference type="FunFam" id="2.60.220.30:FF:000009">
    <property type="entry name" value="Ankyrin 2, isoform G"/>
    <property type="match status" value="1"/>
</dbReference>
<dbReference type="FunFam" id="1.25.40.20:FF:000095">
    <property type="entry name" value="Ankyrin 2, isoform J"/>
    <property type="match status" value="1"/>
</dbReference>
<dbReference type="Pfam" id="PF12796">
    <property type="entry name" value="Ank_2"/>
    <property type="match status" value="6"/>
</dbReference>
<feature type="repeat" description="ANK" evidence="9">
    <location>
        <begin position="83"/>
        <end position="115"/>
    </location>
</feature>
<dbReference type="InterPro" id="IPR051165">
    <property type="entry name" value="Multifunctional_ANK_Repeat"/>
</dbReference>
<dbReference type="OrthoDB" id="20872at2759"/>
<keyword evidence="4" id="KW-0597">Phosphoprotein</keyword>
<evidence type="ECO:0000259" key="11">
    <source>
        <dbReference type="PROSITE" id="PS50017"/>
    </source>
</evidence>
<name>W6UNE7_ECHGR</name>
<feature type="compositionally biased region" description="Low complexity" evidence="10">
    <location>
        <begin position="2292"/>
        <end position="2303"/>
    </location>
</feature>
<dbReference type="GO" id="GO:0005856">
    <property type="term" value="C:cytoskeleton"/>
    <property type="evidence" value="ECO:0007669"/>
    <property type="project" value="UniProtKB-SubCell"/>
</dbReference>
<evidence type="ECO:0000256" key="7">
    <source>
        <dbReference type="ARBA" id="ARBA00023136"/>
    </source>
</evidence>
<feature type="domain" description="ZU5" evidence="12">
    <location>
        <begin position="1114"/>
        <end position="1243"/>
    </location>
</feature>
<dbReference type="InterPro" id="IPR000906">
    <property type="entry name" value="ZU5_dom"/>
</dbReference>
<dbReference type="KEGG" id="egl:EGR_01934"/>
<feature type="repeat" description="ANK" evidence="9">
    <location>
        <begin position="380"/>
        <end position="412"/>
    </location>
</feature>
<organism evidence="13 14">
    <name type="scientific">Echinococcus granulosus</name>
    <name type="common">Hydatid tapeworm</name>
    <dbReference type="NCBI Taxonomy" id="6210"/>
    <lineage>
        <taxon>Eukaryota</taxon>
        <taxon>Metazoa</taxon>
        <taxon>Spiralia</taxon>
        <taxon>Lophotrochozoa</taxon>
        <taxon>Platyhelminthes</taxon>
        <taxon>Cestoda</taxon>
        <taxon>Eucestoda</taxon>
        <taxon>Cyclophyllidea</taxon>
        <taxon>Taeniidae</taxon>
        <taxon>Echinococcus</taxon>
        <taxon>Echinococcus granulosus group</taxon>
    </lineage>
</organism>
<dbReference type="CTD" id="36337649"/>
<sequence>MTRGTDPQHGSTKRGGESGENLLRAARAGDLKKVIDLINSGVNINATNPTGLTALHLAAKEGHTAVVKELILHGADVNATSKKGNTPLHIASLAGHLGVVRALVDANANPNCQSVVGFTPLYMAAQENHLDVVILLLNKGANQSLTTEDGFTPLAVALQQGHDRVVATLLERDTRSRGGLPALHVAARKDDVNAANLLLMSPDANVNHQSQPGFTALHIAAHYGSTNVGALLIQRGADVNFQAKNNITPLHVAAKWGRVAMVKLLLDNGASVDSRTRDGLTPLHCAARSGYNNVCTMLIDSGCNPSAKTRQSSAQKQRCYTIKIIQNKYGAFRTSLLKYCVRVASNQLFPDFTQRRDIGTVMKVRLTCQIFDSPSCLSQNGLTPLHMAAQGNHDEVTCNLIARGASLQATTGDFLNPLHVAAHCGNLKVARILVERGCDMNARALNGFTPLHIACKKNKIPVVELLLNRGAQISSTTEAGLTPLHVAAFIGSPDLVRLLLEHGASVEQATMRGETPLHLGARSCNLEVAELLLTHGAAVDAKAKDDQTPLHIATLCGSADMVLLLLKFGANPNMTTRDAYTALHIAAKDGRADIVQCLLASGADPDARTRRGFCPLHLAAKRGRAEAARTLLQVMRPELVNAVGRNGLTPLHMAAHYNHVPLVQLLLEFDAEADRPAGNGYTALHIAAKRNHQDLAALLLANDRDPIRSTNRESRCGFTPLHLAAQEGNSDMVGLLLLNGADAEHKAKHESGVAQFAFLAMFTYSVRSFWLELSMTHANLNYPQNGVTPMHLAALEDHVTVAQQLVHEGAQATAMTQAGYTPLHTACYAGRLNMARFLVALATSDINAATNTGFTPLHLAAQQGHSDIVYLLLEHGADPNARNSQGLTAAQIARHQHYLTIFDTLRTVTTVITNWDDVKETYDTEILLDLPEIVTTAKEAAEAVESDEEGMALSRKVGRTTAYPSQYQAEYVKTSSQAANTLHPSESAYENDLIWGEMEYLSQPLRVPNRESIKASEDVTSLTGFTDTVAFSTESPTMQTGQYLLEFPSDEQVLHETSVVPQHNTSLSATLTSDLHMGESSRVLAGPGDNLDAEWEMETEPVMSTSKKPLAGGFLVSFLVDARGGLLESKRYPGMRFIIPPNASVGPLRIICRLLRYPSYAIQPPLNDGEGLACRLIEVGPVGVRFNAPILIEVPYCASLRSSQREIVVLRSENGEIWKEHPVDPTDQAVQDSLGEYFVDATPSTELRRRRVHRILTSTIPQYFALITRTRQDLVIVGPDGYVLTSSVDPQVKVTFPRGALQKKIRVGLQVQTVDPGLVAACLGSPRIAVSPIVTIEPRRRKFHRPIVVFIPLPTVAGKGAQQQQKGQAPPDLSTVRLLCSITGGTAPAIWEDITGSSPFSLQKDCVSFTTTVSARLWLIDCPNLSEVSEMAMRVYSEATAVPYLGRFVVYARRHHPEEARIRCVCLTDDSEQKTLECQEGFEVVARSGEGGMSSELPTTSADSEGLVEFLHNRPVWLETAGNLVPVAASHAASTTDITTVVDQLRFPSIRAFEENRLNVLLRIKDLNSPPAGHLAFMPQQRQPGGVSVNPLCVLDLLLPRMVASSISETEVSARRHSSQKGTATAATGTGATAASLGNFFNSNVKHSSSDEGMVESIARSDLDVKKVAVNLGADWVYLAPYLGLSAQDVSDIRANGVDSDYKMALTCLTLWQERAGPQATGTALAHALKQAGREDVLRQSMQNISLVQTDPELSHALRSLEAADKAPTVGQVEGEKAKEMITEKVEVEAKPHQGVIEPAIVDDGVLEMAISPPTEASPQHKETSSEERKAALEALAVQLNEDSFELPSAAGPADTGDTDGVSEKEVVAVAVKRNVQLESAVPAFLLEEMRQQEDTTSTLDAAPRNEPFDIDVDTASTTAVVGVEGSTLISTPTDENARKPSVHAELTISGLTQPTLERTPEMASEDGKSLWIAPGDAKESSTNGDLEAKVEAEVEQAVAMESVEAQGDVIIQPVAVPMCGVSEATWGRAQSPPPSPDFDIPLIVPTVVERLGFGGSLDSSNTMYTEAKSPQYLPPQESDFIGPPTPPERTYSHFQHHHSPVQLGSAASPSLSSSTHLSITRTILEKSLDRPLPPYVPPHLTEMDISPAESTETFRADFTTQEDYTILPTAPTDSIISGEFVLVRQTIDDSNTPRVKQDTKMIVPVPLHATTSLGQGPLIGPGKCRVTTESRQQAFLDGHFRLRRSAASSRRHEKKEEVEQSPPEPPRRTTSLRSGSTSTLASMVPLRPRQSSHSPIPAASSPEDSQLQSIPLYVANPLVESPVVDSYIESYLVSSSLPLSFSFTTNNLPLTPIPEASEFSLRSSFASTVATGPIGSSNGSIPRSTGRRIRDISSAQLTPLPPNSLRSSLENNPFDQLVENQMKGGFTGPSSLGSSSLNEFLRLEEQESLTDDLEKQLMEGQGDDRSLVESVVEGMRNVEEGEGETTSLSRSLGPSILMGTDSTSMLSSSFEMAPSFASLAHPGADIETGFGLRAEGSDVFQP</sequence>
<keyword evidence="6 9" id="KW-0040">ANK repeat</keyword>
<dbReference type="PROSITE" id="PS50017">
    <property type="entry name" value="DEATH_DOMAIN"/>
    <property type="match status" value="1"/>
</dbReference>
<dbReference type="PROSITE" id="PS51145">
    <property type="entry name" value="ZU5"/>
    <property type="match status" value="2"/>
</dbReference>
<evidence type="ECO:0000256" key="10">
    <source>
        <dbReference type="SAM" id="MobiDB-lite"/>
    </source>
</evidence>
<evidence type="ECO:0000313" key="14">
    <source>
        <dbReference type="Proteomes" id="UP000019149"/>
    </source>
</evidence>
<reference evidence="13 14" key="1">
    <citation type="journal article" date="2013" name="Nat. Genet.">
        <title>The genome of the hydatid tapeworm Echinococcus granulosus.</title>
        <authorList>
            <person name="Zheng H."/>
            <person name="Zhang W."/>
            <person name="Zhang L."/>
            <person name="Zhang Z."/>
            <person name="Li J."/>
            <person name="Lu G."/>
            <person name="Zhu Y."/>
            <person name="Wang Y."/>
            <person name="Huang Y."/>
            <person name="Liu J."/>
            <person name="Kang H."/>
            <person name="Chen J."/>
            <person name="Wang L."/>
            <person name="Chen A."/>
            <person name="Yu S."/>
            <person name="Gao Z."/>
            <person name="Jin L."/>
            <person name="Gu W."/>
            <person name="Wang Z."/>
            <person name="Zhao L."/>
            <person name="Shi B."/>
            <person name="Wen H."/>
            <person name="Lin R."/>
            <person name="Jones M.K."/>
            <person name="Brejova B."/>
            <person name="Vinar T."/>
            <person name="Zhao G."/>
            <person name="McManus D.P."/>
            <person name="Chen Z."/>
            <person name="Zhou Y."/>
            <person name="Wang S."/>
        </authorList>
    </citation>
    <scope>NUCLEOTIDE SEQUENCE [LARGE SCALE GENOMIC DNA]</scope>
</reference>
<gene>
    <name evidence="13" type="ORF">EGR_01934</name>
</gene>
<feature type="repeat" description="ANK" evidence="9">
    <location>
        <begin position="278"/>
        <end position="310"/>
    </location>
</feature>
<feature type="repeat" description="ANK" evidence="9">
    <location>
        <begin position="413"/>
        <end position="445"/>
    </location>
</feature>
<dbReference type="Proteomes" id="UP000019149">
    <property type="component" value="Unassembled WGS sequence"/>
</dbReference>
<evidence type="ECO:0000256" key="5">
    <source>
        <dbReference type="ARBA" id="ARBA00022737"/>
    </source>
</evidence>
<feature type="repeat" description="ANK" evidence="9">
    <location>
        <begin position="646"/>
        <end position="678"/>
    </location>
</feature>
<dbReference type="STRING" id="6210.W6UNE7"/>
<feature type="repeat" description="ANK" evidence="9">
    <location>
        <begin position="785"/>
        <end position="817"/>
    </location>
</feature>
<feature type="region of interest" description="Disordered" evidence="10">
    <location>
        <begin position="2070"/>
        <end position="2113"/>
    </location>
</feature>
<dbReference type="Pfam" id="PF00023">
    <property type="entry name" value="Ank"/>
    <property type="match status" value="3"/>
</dbReference>
<feature type="region of interest" description="Disordered" evidence="10">
    <location>
        <begin position="2236"/>
        <end position="2305"/>
    </location>
</feature>
<accession>W6UNE7</accession>
<dbReference type="PROSITE" id="PS50297">
    <property type="entry name" value="ANK_REP_REGION"/>
    <property type="match status" value="20"/>
</dbReference>
<dbReference type="SMART" id="SM00005">
    <property type="entry name" value="DEATH"/>
    <property type="match status" value="1"/>
</dbReference>